<accession>A0A2H0C0Q9</accession>
<name>A0A2H0C0Q9_9BACT</name>
<dbReference type="Proteomes" id="UP000229699">
    <property type="component" value="Unassembled WGS sequence"/>
</dbReference>
<organism evidence="1 2">
    <name type="scientific">Candidatus Roizmanbacteria bacterium CG22_combo_CG10-13_8_21_14_all_34_12</name>
    <dbReference type="NCBI Taxonomy" id="1974860"/>
    <lineage>
        <taxon>Bacteria</taxon>
        <taxon>Candidatus Roizmaniibacteriota</taxon>
    </lineage>
</organism>
<reference evidence="1 2" key="1">
    <citation type="submission" date="2017-09" db="EMBL/GenBank/DDBJ databases">
        <title>Depth-based differentiation of microbial function through sediment-hosted aquifers and enrichment of novel symbionts in the deep terrestrial subsurface.</title>
        <authorList>
            <person name="Probst A.J."/>
            <person name="Ladd B."/>
            <person name="Jarett J.K."/>
            <person name="Geller-Mcgrath D.E."/>
            <person name="Sieber C.M."/>
            <person name="Emerson J.B."/>
            <person name="Anantharaman K."/>
            <person name="Thomas B.C."/>
            <person name="Malmstrom R."/>
            <person name="Stieglmeier M."/>
            <person name="Klingl A."/>
            <person name="Woyke T."/>
            <person name="Ryan C.M."/>
            <person name="Banfield J.F."/>
        </authorList>
    </citation>
    <scope>NUCLEOTIDE SEQUENCE [LARGE SCALE GENOMIC DNA]</scope>
    <source>
        <strain evidence="1">CG22_combo_CG10-13_8_21_14_all_34_12</strain>
    </source>
</reference>
<evidence type="ECO:0000313" key="2">
    <source>
        <dbReference type="Proteomes" id="UP000229699"/>
    </source>
</evidence>
<gene>
    <name evidence="1" type="ORF">COW97_02290</name>
</gene>
<dbReference type="EMBL" id="PCTC01000047">
    <property type="protein sequence ID" value="PIP63472.1"/>
    <property type="molecule type" value="Genomic_DNA"/>
</dbReference>
<dbReference type="AlphaFoldDB" id="A0A2H0C0Q9"/>
<proteinExistence type="predicted"/>
<comment type="caution">
    <text evidence="1">The sequence shown here is derived from an EMBL/GenBank/DDBJ whole genome shotgun (WGS) entry which is preliminary data.</text>
</comment>
<sequence>MTRENGKKEYHTASKGELTKINLEGCKECGNVYVSVYNGVRLQKLPGWYLLANLQQTHPGDRDQDVVIRVRGRRWGSILGQRICPDCKAKKVK</sequence>
<evidence type="ECO:0000313" key="1">
    <source>
        <dbReference type="EMBL" id="PIP63472.1"/>
    </source>
</evidence>
<protein>
    <submittedName>
        <fullName evidence="1">Uncharacterized protein</fullName>
    </submittedName>
</protein>